<proteinExistence type="predicted"/>
<name>A0A9Q3D914_9BASI</name>
<accession>A0A9Q3D914</accession>
<dbReference type="Gene3D" id="3.30.420.10">
    <property type="entry name" value="Ribonuclease H-like superfamily/Ribonuclease H"/>
    <property type="match status" value="1"/>
</dbReference>
<evidence type="ECO:0000313" key="2">
    <source>
        <dbReference type="Proteomes" id="UP000765509"/>
    </source>
</evidence>
<dbReference type="GO" id="GO:0003676">
    <property type="term" value="F:nucleic acid binding"/>
    <property type="evidence" value="ECO:0007669"/>
    <property type="project" value="InterPro"/>
</dbReference>
<dbReference type="OrthoDB" id="3158924at2759"/>
<organism evidence="1 2">
    <name type="scientific">Austropuccinia psidii MF-1</name>
    <dbReference type="NCBI Taxonomy" id="1389203"/>
    <lineage>
        <taxon>Eukaryota</taxon>
        <taxon>Fungi</taxon>
        <taxon>Dikarya</taxon>
        <taxon>Basidiomycota</taxon>
        <taxon>Pucciniomycotina</taxon>
        <taxon>Pucciniomycetes</taxon>
        <taxon>Pucciniales</taxon>
        <taxon>Sphaerophragmiaceae</taxon>
        <taxon>Austropuccinia</taxon>
    </lineage>
</organism>
<dbReference type="Proteomes" id="UP000765509">
    <property type="component" value="Unassembled WGS sequence"/>
</dbReference>
<protein>
    <recommendedName>
        <fullName evidence="3">Integrase catalytic domain-containing protein</fullName>
    </recommendedName>
</protein>
<reference evidence="1" key="1">
    <citation type="submission" date="2021-03" db="EMBL/GenBank/DDBJ databases">
        <title>Draft genome sequence of rust myrtle Austropuccinia psidii MF-1, a brazilian biotype.</title>
        <authorList>
            <person name="Quecine M.C."/>
            <person name="Pachon D.M.R."/>
            <person name="Bonatelli M.L."/>
            <person name="Correr F.H."/>
            <person name="Franceschini L.M."/>
            <person name="Leite T.F."/>
            <person name="Margarido G.R.A."/>
            <person name="Almeida C.A."/>
            <person name="Ferrarezi J.A."/>
            <person name="Labate C.A."/>
        </authorList>
    </citation>
    <scope>NUCLEOTIDE SEQUENCE</scope>
    <source>
        <strain evidence="1">MF-1</strain>
    </source>
</reference>
<dbReference type="SUPFAM" id="SSF53098">
    <property type="entry name" value="Ribonuclease H-like"/>
    <property type="match status" value="1"/>
</dbReference>
<keyword evidence="2" id="KW-1185">Reference proteome</keyword>
<comment type="caution">
    <text evidence="1">The sequence shown here is derived from an EMBL/GenBank/DDBJ whole genome shotgun (WGS) entry which is preliminary data.</text>
</comment>
<evidence type="ECO:0000313" key="1">
    <source>
        <dbReference type="EMBL" id="MBW0496760.1"/>
    </source>
</evidence>
<evidence type="ECO:0008006" key="3">
    <source>
        <dbReference type="Google" id="ProtNLM"/>
    </source>
</evidence>
<sequence length="117" mass="13632">MLGTKPAFSTDYHPQTDGLGERMIQKMEDIIRRFSVYGMEYNKNQEYTHEWVTLLPAIQHAYNTIHKSTTGTLPSLVEKGYNPLMPVDHLKTNLLTIHPISKYFHDMWNMECDTASR</sequence>
<dbReference type="InterPro" id="IPR036397">
    <property type="entry name" value="RNaseH_sf"/>
</dbReference>
<dbReference type="EMBL" id="AVOT02013804">
    <property type="protein sequence ID" value="MBW0496760.1"/>
    <property type="molecule type" value="Genomic_DNA"/>
</dbReference>
<dbReference type="AlphaFoldDB" id="A0A9Q3D914"/>
<dbReference type="InterPro" id="IPR012337">
    <property type="entry name" value="RNaseH-like_sf"/>
</dbReference>
<gene>
    <name evidence="1" type="ORF">O181_036475</name>
</gene>